<evidence type="ECO:0000256" key="5">
    <source>
        <dbReference type="ARBA" id="ARBA00023157"/>
    </source>
</evidence>
<dbReference type="OMA" id="KTACANK"/>
<evidence type="ECO:0000256" key="2">
    <source>
        <dbReference type="ARBA" id="ARBA00022529"/>
    </source>
</evidence>
<dbReference type="InterPro" id="IPR010851">
    <property type="entry name" value="DEFL"/>
</dbReference>
<gene>
    <name evidence="7" type="ORF">TCM_025700</name>
</gene>
<dbReference type="Pfam" id="PF07333">
    <property type="entry name" value="SLR1-BP"/>
    <property type="match status" value="1"/>
</dbReference>
<evidence type="ECO:0000256" key="6">
    <source>
        <dbReference type="SAM" id="SignalP"/>
    </source>
</evidence>
<sequence>MMNQHVSAIFILALLFTVGIEVMAQDQGKVCAVPFGLPNCKDATCKSSCQRKFPPKGNGMCQGGATCLCFHPC</sequence>
<keyword evidence="8" id="KW-1185">Reference proteome</keyword>
<accession>A0A061EZU8</accession>
<evidence type="ECO:0000256" key="3">
    <source>
        <dbReference type="ARBA" id="ARBA00022577"/>
    </source>
</evidence>
<dbReference type="InParanoid" id="A0A061EZU8"/>
<keyword evidence="4" id="KW-0611">Plant defense</keyword>
<reference evidence="7 8" key="1">
    <citation type="journal article" date="2013" name="Genome Biol.">
        <title>The genome sequence of the most widely cultivated cacao type and its use to identify candidate genes regulating pod color.</title>
        <authorList>
            <person name="Motamayor J.C."/>
            <person name="Mockaitis K."/>
            <person name="Schmutz J."/>
            <person name="Haiminen N."/>
            <person name="Iii D.L."/>
            <person name="Cornejo O."/>
            <person name="Findley S.D."/>
            <person name="Zheng P."/>
            <person name="Utro F."/>
            <person name="Royaert S."/>
            <person name="Saski C."/>
            <person name="Jenkins J."/>
            <person name="Podicheti R."/>
            <person name="Zhao M."/>
            <person name="Scheffler B.E."/>
            <person name="Stack J.C."/>
            <person name="Feltus F.A."/>
            <person name="Mustiga G.M."/>
            <person name="Amores F."/>
            <person name="Phillips W."/>
            <person name="Marelli J.P."/>
            <person name="May G.D."/>
            <person name="Shapiro H."/>
            <person name="Ma J."/>
            <person name="Bustamante C.D."/>
            <person name="Schnell R.J."/>
            <person name="Main D."/>
            <person name="Gilbert D."/>
            <person name="Parida L."/>
            <person name="Kuhn D.N."/>
        </authorList>
    </citation>
    <scope>NUCLEOTIDE SEQUENCE [LARGE SCALE GENOMIC DNA]</scope>
    <source>
        <strain evidence="8">cv. Matina 1-6</strain>
    </source>
</reference>
<evidence type="ECO:0000256" key="1">
    <source>
        <dbReference type="ARBA" id="ARBA00006722"/>
    </source>
</evidence>
<name>A0A061EZU8_THECC</name>
<dbReference type="AlphaFoldDB" id="A0A061EZU8"/>
<dbReference type="HOGENOM" id="CLU_2709839_0_0_1"/>
<evidence type="ECO:0000256" key="4">
    <source>
        <dbReference type="ARBA" id="ARBA00022821"/>
    </source>
</evidence>
<dbReference type="GO" id="GO:0031640">
    <property type="term" value="P:killing of cells of another organism"/>
    <property type="evidence" value="ECO:0007669"/>
    <property type="project" value="UniProtKB-KW"/>
</dbReference>
<keyword evidence="5" id="KW-1015">Disulfide bond</keyword>
<dbReference type="EMBL" id="CM001883">
    <property type="protein sequence ID" value="EOY10326.1"/>
    <property type="molecule type" value="Genomic_DNA"/>
</dbReference>
<protein>
    <submittedName>
        <fullName evidence="7">Uncharacterized protein</fullName>
    </submittedName>
</protein>
<feature type="signal peptide" evidence="6">
    <location>
        <begin position="1"/>
        <end position="24"/>
    </location>
</feature>
<dbReference type="GO" id="GO:0050832">
    <property type="term" value="P:defense response to fungus"/>
    <property type="evidence" value="ECO:0007669"/>
    <property type="project" value="UniProtKB-KW"/>
</dbReference>
<evidence type="ECO:0000313" key="7">
    <source>
        <dbReference type="EMBL" id="EOY10326.1"/>
    </source>
</evidence>
<dbReference type="Proteomes" id="UP000026915">
    <property type="component" value="Chromosome 5"/>
</dbReference>
<evidence type="ECO:0000313" key="8">
    <source>
        <dbReference type="Proteomes" id="UP000026915"/>
    </source>
</evidence>
<organism evidence="7 8">
    <name type="scientific">Theobroma cacao</name>
    <name type="common">Cacao</name>
    <name type="synonym">Cocoa</name>
    <dbReference type="NCBI Taxonomy" id="3641"/>
    <lineage>
        <taxon>Eukaryota</taxon>
        <taxon>Viridiplantae</taxon>
        <taxon>Streptophyta</taxon>
        <taxon>Embryophyta</taxon>
        <taxon>Tracheophyta</taxon>
        <taxon>Spermatophyta</taxon>
        <taxon>Magnoliopsida</taxon>
        <taxon>eudicotyledons</taxon>
        <taxon>Gunneridae</taxon>
        <taxon>Pentapetalae</taxon>
        <taxon>rosids</taxon>
        <taxon>malvids</taxon>
        <taxon>Malvales</taxon>
        <taxon>Malvaceae</taxon>
        <taxon>Byttnerioideae</taxon>
        <taxon>Theobroma</taxon>
    </lineage>
</organism>
<proteinExistence type="inferred from homology"/>
<keyword evidence="2" id="KW-0929">Antimicrobial</keyword>
<keyword evidence="3" id="KW-0295">Fungicide</keyword>
<dbReference type="Gramene" id="EOY10326">
    <property type="protein sequence ID" value="EOY10326"/>
    <property type="gene ID" value="TCM_025700"/>
</dbReference>
<feature type="chain" id="PRO_5001597708" evidence="6">
    <location>
        <begin position="25"/>
        <end position="73"/>
    </location>
</feature>
<comment type="similarity">
    <text evidence="1">Belongs to the DEFL family.</text>
</comment>
<keyword evidence="6" id="KW-0732">Signal</keyword>